<protein>
    <submittedName>
        <fullName evidence="2">Uncharacterized protein</fullName>
    </submittedName>
</protein>
<name>A0A1E3P7W4_WICAA</name>
<proteinExistence type="predicted"/>
<feature type="compositionally biased region" description="Polar residues" evidence="1">
    <location>
        <begin position="1"/>
        <end position="15"/>
    </location>
</feature>
<dbReference type="OrthoDB" id="10654686at2759"/>
<gene>
    <name evidence="2" type="ORF">WICANDRAFT_61870</name>
</gene>
<feature type="compositionally biased region" description="Basic residues" evidence="1">
    <location>
        <begin position="61"/>
        <end position="75"/>
    </location>
</feature>
<organism evidence="2 3">
    <name type="scientific">Wickerhamomyces anomalus (strain ATCC 58044 / CBS 1984 / NCYC 433 / NRRL Y-366-8)</name>
    <name type="common">Yeast</name>
    <name type="synonym">Hansenula anomala</name>
    <dbReference type="NCBI Taxonomy" id="683960"/>
    <lineage>
        <taxon>Eukaryota</taxon>
        <taxon>Fungi</taxon>
        <taxon>Dikarya</taxon>
        <taxon>Ascomycota</taxon>
        <taxon>Saccharomycotina</taxon>
        <taxon>Saccharomycetes</taxon>
        <taxon>Phaffomycetales</taxon>
        <taxon>Wickerhamomycetaceae</taxon>
        <taxon>Wickerhamomyces</taxon>
    </lineage>
</organism>
<feature type="region of interest" description="Disordered" evidence="1">
    <location>
        <begin position="1"/>
        <end position="23"/>
    </location>
</feature>
<feature type="region of interest" description="Disordered" evidence="1">
    <location>
        <begin position="278"/>
        <end position="319"/>
    </location>
</feature>
<evidence type="ECO:0000313" key="3">
    <source>
        <dbReference type="Proteomes" id="UP000094112"/>
    </source>
</evidence>
<reference evidence="2 3" key="1">
    <citation type="journal article" date="2016" name="Proc. Natl. Acad. Sci. U.S.A.">
        <title>Comparative genomics of biotechnologically important yeasts.</title>
        <authorList>
            <person name="Riley R."/>
            <person name="Haridas S."/>
            <person name="Wolfe K.H."/>
            <person name="Lopes M.R."/>
            <person name="Hittinger C.T."/>
            <person name="Goeker M."/>
            <person name="Salamov A.A."/>
            <person name="Wisecaver J.H."/>
            <person name="Long T.M."/>
            <person name="Calvey C.H."/>
            <person name="Aerts A.L."/>
            <person name="Barry K.W."/>
            <person name="Choi C."/>
            <person name="Clum A."/>
            <person name="Coughlan A.Y."/>
            <person name="Deshpande S."/>
            <person name="Douglass A.P."/>
            <person name="Hanson S.J."/>
            <person name="Klenk H.-P."/>
            <person name="LaButti K.M."/>
            <person name="Lapidus A."/>
            <person name="Lindquist E.A."/>
            <person name="Lipzen A.M."/>
            <person name="Meier-Kolthoff J.P."/>
            <person name="Ohm R.A."/>
            <person name="Otillar R.P."/>
            <person name="Pangilinan J.L."/>
            <person name="Peng Y."/>
            <person name="Rokas A."/>
            <person name="Rosa C.A."/>
            <person name="Scheuner C."/>
            <person name="Sibirny A.A."/>
            <person name="Slot J.C."/>
            <person name="Stielow J.B."/>
            <person name="Sun H."/>
            <person name="Kurtzman C.P."/>
            <person name="Blackwell M."/>
            <person name="Grigoriev I.V."/>
            <person name="Jeffries T.W."/>
        </authorList>
    </citation>
    <scope>NUCLEOTIDE SEQUENCE [LARGE SCALE GENOMIC DNA]</scope>
    <source>
        <strain evidence="3">ATCC 58044 / CBS 1984 / NCYC 433 / NRRL Y-366-8</strain>
    </source>
</reference>
<evidence type="ECO:0000256" key="1">
    <source>
        <dbReference type="SAM" id="MobiDB-lite"/>
    </source>
</evidence>
<accession>A0A1E3P7W4</accession>
<feature type="compositionally biased region" description="Polar residues" evidence="1">
    <location>
        <begin position="284"/>
        <end position="299"/>
    </location>
</feature>
<dbReference type="RefSeq" id="XP_019040521.1">
    <property type="nucleotide sequence ID" value="XM_019183262.1"/>
</dbReference>
<sequence>MIIQYESRSNGNQDKVVNGEKGLERVDDILTIGDITNVADHIVSTRKNSPIKKIQPNPRPKPTKSKPSKARRSKTNAKGSGKVTNPIVKQKPVRKPTAFDGFKPILDAPKGKGSEAILPLKIEKQHTSLDPGDLPFIDSKSTIPSIQLSEFQQPPKSASTPFNNSLIESYNDNPISRSTPLDQRPLGYSTPLFHFTPQDVSPDNTGSGLQECSSSLSRLLSNESPLASKNQFDSLRDDIHKITDRIKNNVSLKNTSSDSEYYPRGDISIKDVSYDLSEADDNMKTPSGSSGSSETQIPSKSILKIPGSSSSFSDRPKKSVKINETAYVNPIPLKNLHRRKKKRRATDDLALRSSKKVKLLHKVDSNTSYSDLLALCGEEKDPIDLILH</sequence>
<dbReference type="EMBL" id="KV454209">
    <property type="protein sequence ID" value="ODQ61314.1"/>
    <property type="molecule type" value="Genomic_DNA"/>
</dbReference>
<dbReference type="GeneID" id="30200508"/>
<dbReference type="Proteomes" id="UP000094112">
    <property type="component" value="Unassembled WGS sequence"/>
</dbReference>
<dbReference type="AlphaFoldDB" id="A0A1E3P7W4"/>
<evidence type="ECO:0000313" key="2">
    <source>
        <dbReference type="EMBL" id="ODQ61314.1"/>
    </source>
</evidence>
<keyword evidence="3" id="KW-1185">Reference proteome</keyword>
<feature type="region of interest" description="Disordered" evidence="1">
    <location>
        <begin position="41"/>
        <end position="106"/>
    </location>
</feature>